<evidence type="ECO:0000313" key="2">
    <source>
        <dbReference type="EMBL" id="GAA2702269.1"/>
    </source>
</evidence>
<keyword evidence="3" id="KW-1185">Reference proteome</keyword>
<keyword evidence="1" id="KW-0812">Transmembrane</keyword>
<evidence type="ECO:0000256" key="1">
    <source>
        <dbReference type="SAM" id="Phobius"/>
    </source>
</evidence>
<comment type="caution">
    <text evidence="2">The sequence shown here is derived from an EMBL/GenBank/DDBJ whole genome shotgun (WGS) entry which is preliminary data.</text>
</comment>
<name>A0ABP6FUQ1_9ACTN</name>
<feature type="transmembrane region" description="Helical" evidence="1">
    <location>
        <begin position="96"/>
        <end position="115"/>
    </location>
</feature>
<dbReference type="EMBL" id="BAAATE010000078">
    <property type="protein sequence ID" value="GAA2702269.1"/>
    <property type="molecule type" value="Genomic_DNA"/>
</dbReference>
<dbReference type="Proteomes" id="UP001501666">
    <property type="component" value="Unassembled WGS sequence"/>
</dbReference>
<feature type="transmembrane region" description="Helical" evidence="1">
    <location>
        <begin position="127"/>
        <end position="147"/>
    </location>
</feature>
<protein>
    <submittedName>
        <fullName evidence="2">Uncharacterized protein</fullName>
    </submittedName>
</protein>
<gene>
    <name evidence="2" type="ORF">GCM10010412_100290</name>
</gene>
<keyword evidence="1" id="KW-0472">Membrane</keyword>
<reference evidence="3" key="1">
    <citation type="journal article" date="2019" name="Int. J. Syst. Evol. Microbiol.">
        <title>The Global Catalogue of Microorganisms (GCM) 10K type strain sequencing project: providing services to taxonomists for standard genome sequencing and annotation.</title>
        <authorList>
            <consortium name="The Broad Institute Genomics Platform"/>
            <consortium name="The Broad Institute Genome Sequencing Center for Infectious Disease"/>
            <person name="Wu L."/>
            <person name="Ma J."/>
        </authorList>
    </citation>
    <scope>NUCLEOTIDE SEQUENCE [LARGE SCALE GENOMIC DNA]</scope>
    <source>
        <strain evidence="3">JCM 6835</strain>
    </source>
</reference>
<organism evidence="2 3">
    <name type="scientific">Nonomuraea recticatena</name>
    <dbReference type="NCBI Taxonomy" id="46178"/>
    <lineage>
        <taxon>Bacteria</taxon>
        <taxon>Bacillati</taxon>
        <taxon>Actinomycetota</taxon>
        <taxon>Actinomycetes</taxon>
        <taxon>Streptosporangiales</taxon>
        <taxon>Streptosporangiaceae</taxon>
        <taxon>Nonomuraea</taxon>
    </lineage>
</organism>
<feature type="transmembrane region" description="Helical" evidence="1">
    <location>
        <begin position="41"/>
        <end position="60"/>
    </location>
</feature>
<proteinExistence type="predicted"/>
<accession>A0ABP6FUQ1</accession>
<keyword evidence="1" id="KW-1133">Transmembrane helix</keyword>
<evidence type="ECO:0000313" key="3">
    <source>
        <dbReference type="Proteomes" id="UP001501666"/>
    </source>
</evidence>
<feature type="transmembrane region" description="Helical" evidence="1">
    <location>
        <begin position="72"/>
        <end position="90"/>
    </location>
</feature>
<sequence>MIIILAAMCYLAAAALGSRRSGWVMLGVAVITVVVAKATGLDPTATLLAMGAGFAVYGFLRGSRIDRRELAIQSLGFAGFSAIALTAMMVDPLLAAHLAATAAIGHAIWDVITFYRDKVVERSLAEFCFVLDFGLGAVLLLTAWNLIPA</sequence>